<dbReference type="AlphaFoldDB" id="A0A2N9GAD6"/>
<gene>
    <name evidence="1" type="ORF">FSB_LOCUS24201</name>
</gene>
<protein>
    <submittedName>
        <fullName evidence="1">Uncharacterized protein</fullName>
    </submittedName>
</protein>
<sequence length="122" mass="13233">MAMSKEEMVMITNLNQDGEVVCTKTEIEKVVKSELAAGFNEPKPASVIPAKRKLVKTMMFEYLANVICSCFEKKVGRLMGCARVVVRFVGLEVAGGRDDMGLVPPVSGRATASPPLSAIKWV</sequence>
<accession>A0A2N9GAD6</accession>
<evidence type="ECO:0000313" key="1">
    <source>
        <dbReference type="EMBL" id="SPC96319.1"/>
    </source>
</evidence>
<dbReference type="EMBL" id="OIVN01001657">
    <property type="protein sequence ID" value="SPC96319.1"/>
    <property type="molecule type" value="Genomic_DNA"/>
</dbReference>
<reference evidence="1" key="1">
    <citation type="submission" date="2018-02" db="EMBL/GenBank/DDBJ databases">
        <authorList>
            <person name="Cohen D.B."/>
            <person name="Kent A.D."/>
        </authorList>
    </citation>
    <scope>NUCLEOTIDE SEQUENCE</scope>
</reference>
<proteinExistence type="predicted"/>
<name>A0A2N9GAD6_FAGSY</name>
<organism evidence="1">
    <name type="scientific">Fagus sylvatica</name>
    <name type="common">Beechnut</name>
    <dbReference type="NCBI Taxonomy" id="28930"/>
    <lineage>
        <taxon>Eukaryota</taxon>
        <taxon>Viridiplantae</taxon>
        <taxon>Streptophyta</taxon>
        <taxon>Embryophyta</taxon>
        <taxon>Tracheophyta</taxon>
        <taxon>Spermatophyta</taxon>
        <taxon>Magnoliopsida</taxon>
        <taxon>eudicotyledons</taxon>
        <taxon>Gunneridae</taxon>
        <taxon>Pentapetalae</taxon>
        <taxon>rosids</taxon>
        <taxon>fabids</taxon>
        <taxon>Fagales</taxon>
        <taxon>Fagaceae</taxon>
        <taxon>Fagus</taxon>
    </lineage>
</organism>